<accession>A0A251UU13</accession>
<organism evidence="1 2">
    <name type="scientific">Helianthus annuus</name>
    <name type="common">Common sunflower</name>
    <dbReference type="NCBI Taxonomy" id="4232"/>
    <lineage>
        <taxon>Eukaryota</taxon>
        <taxon>Viridiplantae</taxon>
        <taxon>Streptophyta</taxon>
        <taxon>Embryophyta</taxon>
        <taxon>Tracheophyta</taxon>
        <taxon>Spermatophyta</taxon>
        <taxon>Magnoliopsida</taxon>
        <taxon>eudicotyledons</taxon>
        <taxon>Gunneridae</taxon>
        <taxon>Pentapetalae</taxon>
        <taxon>asterids</taxon>
        <taxon>campanulids</taxon>
        <taxon>Asterales</taxon>
        <taxon>Asteraceae</taxon>
        <taxon>Asteroideae</taxon>
        <taxon>Heliantheae alliance</taxon>
        <taxon>Heliantheae</taxon>
        <taxon>Helianthus</taxon>
    </lineage>
</organism>
<evidence type="ECO:0000313" key="2">
    <source>
        <dbReference type="Proteomes" id="UP000215914"/>
    </source>
</evidence>
<dbReference type="EMBL" id="CM007894">
    <property type="protein sequence ID" value="OTG25811.1"/>
    <property type="molecule type" value="Genomic_DNA"/>
</dbReference>
<dbReference type="Proteomes" id="UP000215914">
    <property type="component" value="Chromosome 5"/>
</dbReference>
<evidence type="ECO:0000313" key="1">
    <source>
        <dbReference type="EMBL" id="OTG25811.1"/>
    </source>
</evidence>
<gene>
    <name evidence="1" type="ORF">HannXRQ_Chr05g0151651</name>
</gene>
<dbReference type="InParanoid" id="A0A251UU13"/>
<dbReference type="AlphaFoldDB" id="A0A251UU13"/>
<keyword evidence="2" id="KW-1185">Reference proteome</keyword>
<proteinExistence type="predicted"/>
<name>A0A251UU13_HELAN</name>
<reference evidence="2" key="1">
    <citation type="journal article" date="2017" name="Nature">
        <title>The sunflower genome provides insights into oil metabolism, flowering and Asterid evolution.</title>
        <authorList>
            <person name="Badouin H."/>
            <person name="Gouzy J."/>
            <person name="Grassa C.J."/>
            <person name="Murat F."/>
            <person name="Staton S.E."/>
            <person name="Cottret L."/>
            <person name="Lelandais-Briere C."/>
            <person name="Owens G.L."/>
            <person name="Carrere S."/>
            <person name="Mayjonade B."/>
            <person name="Legrand L."/>
            <person name="Gill N."/>
            <person name="Kane N.C."/>
            <person name="Bowers J.E."/>
            <person name="Hubner S."/>
            <person name="Bellec A."/>
            <person name="Berard A."/>
            <person name="Berges H."/>
            <person name="Blanchet N."/>
            <person name="Boniface M.C."/>
            <person name="Brunel D."/>
            <person name="Catrice O."/>
            <person name="Chaidir N."/>
            <person name="Claudel C."/>
            <person name="Donnadieu C."/>
            <person name="Faraut T."/>
            <person name="Fievet G."/>
            <person name="Helmstetter N."/>
            <person name="King M."/>
            <person name="Knapp S.J."/>
            <person name="Lai Z."/>
            <person name="Le Paslier M.C."/>
            <person name="Lippi Y."/>
            <person name="Lorenzon L."/>
            <person name="Mandel J.R."/>
            <person name="Marage G."/>
            <person name="Marchand G."/>
            <person name="Marquand E."/>
            <person name="Bret-Mestries E."/>
            <person name="Morien E."/>
            <person name="Nambeesan S."/>
            <person name="Nguyen T."/>
            <person name="Pegot-Espagnet P."/>
            <person name="Pouilly N."/>
            <person name="Raftis F."/>
            <person name="Sallet E."/>
            <person name="Schiex T."/>
            <person name="Thomas J."/>
            <person name="Vandecasteele C."/>
            <person name="Vares D."/>
            <person name="Vear F."/>
            <person name="Vautrin S."/>
            <person name="Crespi M."/>
            <person name="Mangin B."/>
            <person name="Burke J.M."/>
            <person name="Salse J."/>
            <person name="Munos S."/>
            <person name="Vincourt P."/>
            <person name="Rieseberg L.H."/>
            <person name="Langlade N.B."/>
        </authorList>
    </citation>
    <scope>NUCLEOTIDE SEQUENCE [LARGE SCALE GENOMIC DNA]</scope>
    <source>
        <strain evidence="2">cv. SF193</strain>
    </source>
</reference>
<protein>
    <submittedName>
        <fullName evidence="1">Uncharacterized protein</fullName>
    </submittedName>
</protein>
<sequence>MIYYLAVNQGLGGFVACNSLSQRNDDPTKASHALGMWYGLNIHSFSLAGFPSSTIYVLGIGSTCRTIDRK</sequence>